<keyword evidence="4" id="KW-1015">Disulfide bond</keyword>
<keyword evidence="2 3" id="KW-0186">Copper</keyword>
<dbReference type="KEGG" id="obg:Verru16b_00564"/>
<dbReference type="PROSITE" id="PS51257">
    <property type="entry name" value="PROKAR_LIPOPROTEIN"/>
    <property type="match status" value="1"/>
</dbReference>
<dbReference type="Gene3D" id="3.40.30.10">
    <property type="entry name" value="Glutaredoxin"/>
    <property type="match status" value="1"/>
</dbReference>
<keyword evidence="3" id="KW-0479">Metal-binding</keyword>
<sequence>MRPLLLVLALTLAGCSRQEPPAAPAPAGPKEYALTGEVVALTPERNAIIAKHDEIPGYMPPMTMEFIVEAPERAKLAEGTRFRARLVDDDSGTLRLLDVVPLDPVKEAAVAAAANQLRQDTSMRGNSAYREIGETVPSFTLYDQYGEIFSPSRVRGKWVVMNFIYTRCPIATMCPAATARMYDLQRTAREQGRDDLELISVTLDPAYDTPPVLKSYAETRGLDGRNFHLLTGPEGAVRDLLVQFGVIVEPGENFLKHTLATLLINPQGKIVHRVDGTSWKPQVFLDRLPAVKPAPAVTPLTSAVPADSGESSLVRGPDGTVYLTYSGAGRLTEERGLWLATLAPGAAAWTAPRLITSTPLLMENWADFATLTVATDGTLWAQWYQRPSGDEPRGYDGWFARSTDGGDSWSDPAPLGHEFVSLAPLSGGRVLAVWLESTRVRDPNAPRVKRDPNAPRPAPDPNAPYAPSMRLKSRLLAPDGAALQEWIVDPDVCTCCQTTLASLPDDHVLVSYRGHLPDETRDNQLARFDGTAWDTPRTLHDDGWKIPACPVNGPAADALHEHTAVAWFTAAEGVARVQAKLSPDGGRTFGPALPIDLGRPIGRLDLVSLADGSSVISWLEARSENNAAGLYVRRLFPDGRLSAPLQVAATSAVRASGFPRLAAQPGDHLPVVISWTDATPSDPADPKSPAATRVLTARFDAARLAKAAPTAAVPGSVRPIAVVRGQNLELLEVCAVPEIGH</sequence>
<dbReference type="CDD" id="cd02968">
    <property type="entry name" value="SCO"/>
    <property type="match status" value="1"/>
</dbReference>
<dbReference type="InterPro" id="IPR036278">
    <property type="entry name" value="Sialidase_sf"/>
</dbReference>
<dbReference type="PROSITE" id="PS51352">
    <property type="entry name" value="THIOREDOXIN_2"/>
    <property type="match status" value="1"/>
</dbReference>
<accession>A0A1D8ARN6</accession>
<dbReference type="STRING" id="1838286.Verru16b_00564"/>
<dbReference type="RefSeq" id="WP_069960860.1">
    <property type="nucleotide sequence ID" value="NZ_CP016094.1"/>
</dbReference>
<evidence type="ECO:0000313" key="8">
    <source>
        <dbReference type="Proteomes" id="UP000095228"/>
    </source>
</evidence>
<feature type="domain" description="Thioredoxin" evidence="6">
    <location>
        <begin position="130"/>
        <end position="293"/>
    </location>
</feature>
<dbReference type="InterPro" id="IPR003782">
    <property type="entry name" value="SCO1/SenC"/>
</dbReference>
<comment type="similarity">
    <text evidence="1">Belongs to the SCO1/2 family.</text>
</comment>
<dbReference type="InterPro" id="IPR013766">
    <property type="entry name" value="Thioredoxin_domain"/>
</dbReference>
<feature type="disulfide bond" description="Redox-active" evidence="4">
    <location>
        <begin position="168"/>
        <end position="174"/>
    </location>
</feature>
<feature type="binding site" evidence="3">
    <location>
        <position position="174"/>
    </location>
    <ligand>
        <name>Cu cation</name>
        <dbReference type="ChEBI" id="CHEBI:23378"/>
    </ligand>
</feature>
<protein>
    <recommendedName>
        <fullName evidence="6">Thioredoxin domain-containing protein</fullName>
    </recommendedName>
</protein>
<dbReference type="SUPFAM" id="SSF50939">
    <property type="entry name" value="Sialidases"/>
    <property type="match status" value="1"/>
</dbReference>
<evidence type="ECO:0000313" key="7">
    <source>
        <dbReference type="EMBL" id="AOS43519.1"/>
    </source>
</evidence>
<evidence type="ECO:0000256" key="3">
    <source>
        <dbReference type="PIRSR" id="PIRSR603782-1"/>
    </source>
</evidence>
<dbReference type="Gene3D" id="2.40.50.320">
    <property type="entry name" value="Copper binding periplasmic protein CusF"/>
    <property type="match status" value="1"/>
</dbReference>
<name>A0A1D8ARN6_9BACT</name>
<evidence type="ECO:0000256" key="5">
    <source>
        <dbReference type="SAM" id="MobiDB-lite"/>
    </source>
</evidence>
<evidence type="ECO:0000256" key="2">
    <source>
        <dbReference type="ARBA" id="ARBA00023008"/>
    </source>
</evidence>
<dbReference type="InterPro" id="IPR042230">
    <property type="entry name" value="CusF_sf"/>
</dbReference>
<evidence type="ECO:0000259" key="6">
    <source>
        <dbReference type="PROSITE" id="PS51352"/>
    </source>
</evidence>
<feature type="compositionally biased region" description="Basic and acidic residues" evidence="5">
    <location>
        <begin position="443"/>
        <end position="453"/>
    </location>
</feature>
<dbReference type="GO" id="GO:0046872">
    <property type="term" value="F:metal ion binding"/>
    <property type="evidence" value="ECO:0007669"/>
    <property type="project" value="UniProtKB-KW"/>
</dbReference>
<dbReference type="InterPro" id="IPR036249">
    <property type="entry name" value="Thioredoxin-like_sf"/>
</dbReference>
<dbReference type="PANTHER" id="PTHR12151">
    <property type="entry name" value="ELECTRON TRANSPORT PROTIN SCO1/SENC FAMILY MEMBER"/>
    <property type="match status" value="1"/>
</dbReference>
<dbReference type="Proteomes" id="UP000095228">
    <property type="component" value="Chromosome"/>
</dbReference>
<dbReference type="PANTHER" id="PTHR12151:SF25">
    <property type="entry name" value="LINALOOL DEHYDRATASE_ISOMERASE DOMAIN-CONTAINING PROTEIN"/>
    <property type="match status" value="1"/>
</dbReference>
<gene>
    <name evidence="7" type="ORF">Verru16b_00564</name>
</gene>
<dbReference type="Pfam" id="PF11604">
    <property type="entry name" value="CusF_Ec"/>
    <property type="match status" value="1"/>
</dbReference>
<evidence type="ECO:0000256" key="1">
    <source>
        <dbReference type="ARBA" id="ARBA00010996"/>
    </source>
</evidence>
<feature type="binding site" evidence="3">
    <location>
        <position position="168"/>
    </location>
    <ligand>
        <name>Cu cation</name>
        <dbReference type="ChEBI" id="CHEBI:23378"/>
    </ligand>
</feature>
<dbReference type="EMBL" id="CP016094">
    <property type="protein sequence ID" value="AOS43519.1"/>
    <property type="molecule type" value="Genomic_DNA"/>
</dbReference>
<reference evidence="7 8" key="1">
    <citation type="submission" date="2016-06" db="EMBL/GenBank/DDBJ databases">
        <title>Three novel species with peptidoglycan cell walls form the new genus Lacunisphaera gen. nov. in the family Opitutaceae of the verrucomicrobial subdivision 4.</title>
        <authorList>
            <person name="Rast P."/>
            <person name="Gloeckner I."/>
            <person name="Jogler M."/>
            <person name="Boedeker C."/>
            <person name="Jeske O."/>
            <person name="Wiegand S."/>
            <person name="Reinhardt R."/>
            <person name="Schumann P."/>
            <person name="Rohde M."/>
            <person name="Spring S."/>
            <person name="Gloeckner F.O."/>
            <person name="Jogler C."/>
        </authorList>
    </citation>
    <scope>NUCLEOTIDE SEQUENCE [LARGE SCALE GENOMIC DNA]</scope>
    <source>
        <strain evidence="7 8">IG16b</strain>
    </source>
</reference>
<feature type="binding site" evidence="3">
    <location>
        <position position="257"/>
    </location>
    <ligand>
        <name>Cu cation</name>
        <dbReference type="ChEBI" id="CHEBI:23378"/>
    </ligand>
</feature>
<proteinExistence type="inferred from homology"/>
<dbReference type="InterPro" id="IPR021647">
    <property type="entry name" value="CusF_Ec"/>
</dbReference>
<evidence type="ECO:0000256" key="4">
    <source>
        <dbReference type="PIRSR" id="PIRSR603782-2"/>
    </source>
</evidence>
<dbReference type="CDD" id="cd15482">
    <property type="entry name" value="Sialidase_non-viral"/>
    <property type="match status" value="2"/>
</dbReference>
<feature type="compositionally biased region" description="Pro residues" evidence="5">
    <location>
        <begin position="454"/>
        <end position="464"/>
    </location>
</feature>
<feature type="region of interest" description="Disordered" evidence="5">
    <location>
        <begin position="443"/>
        <end position="467"/>
    </location>
</feature>
<keyword evidence="8" id="KW-1185">Reference proteome</keyword>
<dbReference type="SUPFAM" id="SSF52833">
    <property type="entry name" value="Thioredoxin-like"/>
    <property type="match status" value="1"/>
</dbReference>
<dbReference type="Pfam" id="PF02630">
    <property type="entry name" value="SCO1-SenC"/>
    <property type="match status" value="1"/>
</dbReference>
<dbReference type="AlphaFoldDB" id="A0A1D8ARN6"/>
<dbReference type="Gene3D" id="2.120.10.10">
    <property type="match status" value="1"/>
</dbReference>
<organism evidence="7 8">
    <name type="scientific">Lacunisphaera limnophila</name>
    <dbReference type="NCBI Taxonomy" id="1838286"/>
    <lineage>
        <taxon>Bacteria</taxon>
        <taxon>Pseudomonadati</taxon>
        <taxon>Verrucomicrobiota</taxon>
        <taxon>Opitutia</taxon>
        <taxon>Opitutales</taxon>
        <taxon>Opitutaceae</taxon>
        <taxon>Lacunisphaera</taxon>
    </lineage>
</organism>